<dbReference type="OrthoDB" id="347435at2759"/>
<dbReference type="InterPro" id="IPR000897">
    <property type="entry name" value="SRP54_GTPase_dom"/>
</dbReference>
<dbReference type="VEuPathDB" id="FungiDB:TRIVIDRAFT_34057"/>
<evidence type="ECO:0000313" key="13">
    <source>
        <dbReference type="Proteomes" id="UP000007115"/>
    </source>
</evidence>
<accession>G9MDL5</accession>
<dbReference type="GO" id="GO:0016301">
    <property type="term" value="F:kinase activity"/>
    <property type="evidence" value="ECO:0007669"/>
    <property type="project" value="UniProtKB-KW"/>
</dbReference>
<dbReference type="GO" id="GO:0005737">
    <property type="term" value="C:cytoplasm"/>
    <property type="evidence" value="ECO:0007669"/>
    <property type="project" value="UniProtKB-SubCell"/>
</dbReference>
<evidence type="ECO:0000256" key="4">
    <source>
        <dbReference type="ARBA" id="ARBA00022679"/>
    </source>
</evidence>
<dbReference type="Gene3D" id="3.40.50.300">
    <property type="entry name" value="P-loop containing nucleotide triphosphate hydrolases"/>
    <property type="match status" value="1"/>
</dbReference>
<keyword evidence="5" id="KW-0547">Nucleotide-binding</keyword>
<dbReference type="OMA" id="FAGPQHF"/>
<protein>
    <recommendedName>
        <fullName evidence="11">SRP54-type proteins GTP-binding domain-containing protein</fullName>
    </recommendedName>
</protein>
<keyword evidence="13" id="KW-1185">Reference proteome</keyword>
<evidence type="ECO:0000256" key="7">
    <source>
        <dbReference type="ARBA" id="ARBA00022840"/>
    </source>
</evidence>
<proteinExistence type="inferred from homology"/>
<evidence type="ECO:0000256" key="9">
    <source>
        <dbReference type="ARBA" id="ARBA00023242"/>
    </source>
</evidence>
<evidence type="ECO:0000256" key="8">
    <source>
        <dbReference type="ARBA" id="ARBA00023134"/>
    </source>
</evidence>
<name>G9MDL5_HYPVG</name>
<dbReference type="GO" id="GO:0005524">
    <property type="term" value="F:ATP binding"/>
    <property type="evidence" value="ECO:0007669"/>
    <property type="project" value="UniProtKB-KW"/>
</dbReference>
<dbReference type="EMBL" id="ABDF02000001">
    <property type="protein sequence ID" value="EHK27174.1"/>
    <property type="molecule type" value="Genomic_DNA"/>
</dbReference>
<dbReference type="AlphaFoldDB" id="G9MDL5"/>
<dbReference type="FunFam" id="3.40.50.300:FF:001691">
    <property type="entry name" value="Probable ATP-dependent kinase TDA10"/>
    <property type="match status" value="1"/>
</dbReference>
<sequence>MSSKISDEKVQICASFLQEHLSNHQSHQQCPLVVGLNGMQGVGKTTLVASLAERLNRDGISTAVFSIDDFYLTHEEQLKLAEENPDNLLFQHRGQPGTHDVKLANSVLVSLINSQPTKVPVYDKALFSGQGDRLPEQYWTVVNSQGSKPAQVVILEGWSVGFRSLSSEQIEAKWNAPSRTLYKHKLEHLLLLNEKLRLYEALWDCFHVFIQIDSEQAEFVYTWRQEQEDCMRISRGDPQAGMTAEQVQKFVDGFYPGYELYTESLRQGWNLQRPETQLQIIVGLDRTVKQINRL</sequence>
<feature type="domain" description="SRP54-type proteins GTP-binding" evidence="11">
    <location>
        <begin position="33"/>
        <end position="91"/>
    </location>
</feature>
<keyword evidence="9" id="KW-0539">Nucleus</keyword>
<evidence type="ECO:0000256" key="10">
    <source>
        <dbReference type="ARBA" id="ARBA00061312"/>
    </source>
</evidence>
<dbReference type="InterPro" id="IPR027417">
    <property type="entry name" value="P-loop_NTPase"/>
</dbReference>
<evidence type="ECO:0000256" key="6">
    <source>
        <dbReference type="ARBA" id="ARBA00022777"/>
    </source>
</evidence>
<dbReference type="SUPFAM" id="SSF52540">
    <property type="entry name" value="P-loop containing nucleoside triphosphate hydrolases"/>
    <property type="match status" value="1"/>
</dbReference>
<gene>
    <name evidence="12" type="ORF">TRIVIDRAFT_34057</name>
</gene>
<keyword evidence="6" id="KW-0418">Kinase</keyword>
<dbReference type="GO" id="GO:0006614">
    <property type="term" value="P:SRP-dependent cotranslational protein targeting to membrane"/>
    <property type="evidence" value="ECO:0007669"/>
    <property type="project" value="InterPro"/>
</dbReference>
<dbReference type="HOGENOM" id="CLU_056986_0_0_1"/>
<organism evidence="12 13">
    <name type="scientific">Hypocrea virens (strain Gv29-8 / FGSC 10586)</name>
    <name type="common">Gliocladium virens</name>
    <name type="synonym">Trichoderma virens</name>
    <dbReference type="NCBI Taxonomy" id="413071"/>
    <lineage>
        <taxon>Eukaryota</taxon>
        <taxon>Fungi</taxon>
        <taxon>Dikarya</taxon>
        <taxon>Ascomycota</taxon>
        <taxon>Pezizomycotina</taxon>
        <taxon>Sordariomycetes</taxon>
        <taxon>Hypocreomycetidae</taxon>
        <taxon>Hypocreales</taxon>
        <taxon>Hypocreaceae</taxon>
        <taxon>Trichoderma</taxon>
    </lineage>
</organism>
<keyword evidence="4" id="KW-0808">Transferase</keyword>
<keyword evidence="3" id="KW-0963">Cytoplasm</keyword>
<evidence type="ECO:0000313" key="12">
    <source>
        <dbReference type="EMBL" id="EHK27174.1"/>
    </source>
</evidence>
<dbReference type="GO" id="GO:0005525">
    <property type="term" value="F:GTP binding"/>
    <property type="evidence" value="ECO:0007669"/>
    <property type="project" value="UniProtKB-KW"/>
</dbReference>
<keyword evidence="7" id="KW-0067">ATP-binding</keyword>
<evidence type="ECO:0000256" key="3">
    <source>
        <dbReference type="ARBA" id="ARBA00022490"/>
    </source>
</evidence>
<comment type="caution">
    <text evidence="12">The sequence shown here is derived from an EMBL/GenBank/DDBJ whole genome shotgun (WGS) entry which is preliminary data.</text>
</comment>
<dbReference type="STRING" id="413071.G9MDL5"/>
<dbReference type="FunCoup" id="G9MDL5">
    <property type="interactions" value="333"/>
</dbReference>
<dbReference type="RefSeq" id="XP_013961385.1">
    <property type="nucleotide sequence ID" value="XM_014105910.1"/>
</dbReference>
<reference evidence="12 13" key="1">
    <citation type="journal article" date="2011" name="Genome Biol.">
        <title>Comparative genome sequence analysis underscores mycoparasitism as the ancestral life style of Trichoderma.</title>
        <authorList>
            <person name="Kubicek C.P."/>
            <person name="Herrera-Estrella A."/>
            <person name="Seidl-Seiboth V."/>
            <person name="Martinez D.A."/>
            <person name="Druzhinina I.S."/>
            <person name="Thon M."/>
            <person name="Zeilinger S."/>
            <person name="Casas-Flores S."/>
            <person name="Horwitz B.A."/>
            <person name="Mukherjee P.K."/>
            <person name="Mukherjee M."/>
            <person name="Kredics L."/>
            <person name="Alcaraz L.D."/>
            <person name="Aerts A."/>
            <person name="Antal Z."/>
            <person name="Atanasova L."/>
            <person name="Cervantes-Badillo M.G."/>
            <person name="Challacombe J."/>
            <person name="Chertkov O."/>
            <person name="McCluskey K."/>
            <person name="Coulpier F."/>
            <person name="Deshpande N."/>
            <person name="von Doehren H."/>
            <person name="Ebbole D.J."/>
            <person name="Esquivel-Naranjo E.U."/>
            <person name="Fekete E."/>
            <person name="Flipphi M."/>
            <person name="Glaser F."/>
            <person name="Gomez-Rodriguez E.Y."/>
            <person name="Gruber S."/>
            <person name="Han C."/>
            <person name="Henrissat B."/>
            <person name="Hermosa R."/>
            <person name="Hernandez-Onate M."/>
            <person name="Karaffa L."/>
            <person name="Kosti I."/>
            <person name="Le Crom S."/>
            <person name="Lindquist E."/>
            <person name="Lucas S."/>
            <person name="Luebeck M."/>
            <person name="Luebeck P.S."/>
            <person name="Margeot A."/>
            <person name="Metz B."/>
            <person name="Misra M."/>
            <person name="Nevalainen H."/>
            <person name="Omann M."/>
            <person name="Packer N."/>
            <person name="Perrone G."/>
            <person name="Uresti-Rivera E.E."/>
            <person name="Salamov A."/>
            <person name="Schmoll M."/>
            <person name="Seiboth B."/>
            <person name="Shapiro H."/>
            <person name="Sukno S."/>
            <person name="Tamayo-Ramos J.A."/>
            <person name="Tisch D."/>
            <person name="Wiest A."/>
            <person name="Wilkinson H.H."/>
            <person name="Zhang M."/>
            <person name="Coutinho P.M."/>
            <person name="Kenerley C.M."/>
            <person name="Monte E."/>
            <person name="Baker S.E."/>
            <person name="Grigoriev I.V."/>
        </authorList>
    </citation>
    <scope>NUCLEOTIDE SEQUENCE [LARGE SCALE GENOMIC DNA]</scope>
    <source>
        <strain evidence="13">Gv29-8 / FGSC 10586</strain>
    </source>
</reference>
<evidence type="ECO:0000256" key="5">
    <source>
        <dbReference type="ARBA" id="ARBA00022741"/>
    </source>
</evidence>
<dbReference type="Proteomes" id="UP000007115">
    <property type="component" value="Unassembled WGS sequence"/>
</dbReference>
<dbReference type="GeneID" id="25793283"/>
<evidence type="ECO:0000259" key="11">
    <source>
        <dbReference type="Pfam" id="PF00448"/>
    </source>
</evidence>
<dbReference type="Pfam" id="PF00448">
    <property type="entry name" value="SRP54"/>
    <property type="match status" value="1"/>
</dbReference>
<dbReference type="GO" id="GO:0005634">
    <property type="term" value="C:nucleus"/>
    <property type="evidence" value="ECO:0007669"/>
    <property type="project" value="UniProtKB-SubCell"/>
</dbReference>
<keyword evidence="8" id="KW-0342">GTP-binding</keyword>
<comment type="subcellular location">
    <subcellularLocation>
        <location evidence="2">Cytoplasm</location>
    </subcellularLocation>
    <subcellularLocation>
        <location evidence="1">Nucleus</location>
    </subcellularLocation>
</comment>
<dbReference type="PANTHER" id="PTHR10285">
    <property type="entry name" value="URIDINE KINASE"/>
    <property type="match status" value="1"/>
</dbReference>
<comment type="similarity">
    <text evidence="10">Belongs to the GLYK kinase family.</text>
</comment>
<dbReference type="InParanoid" id="G9MDL5"/>
<evidence type="ECO:0000256" key="1">
    <source>
        <dbReference type="ARBA" id="ARBA00004123"/>
    </source>
</evidence>
<evidence type="ECO:0000256" key="2">
    <source>
        <dbReference type="ARBA" id="ARBA00004496"/>
    </source>
</evidence>
<dbReference type="eggNOG" id="KOG2878">
    <property type="taxonomic scope" value="Eukaryota"/>
</dbReference>